<proteinExistence type="predicted"/>
<evidence type="ECO:0000313" key="8">
    <source>
        <dbReference type="EMBL" id="SLM86185.1"/>
    </source>
</evidence>
<evidence type="ECO:0000256" key="3">
    <source>
        <dbReference type="ARBA" id="ARBA00022729"/>
    </source>
</evidence>
<dbReference type="Gene3D" id="2.60.40.10">
    <property type="entry name" value="Immunoglobulins"/>
    <property type="match status" value="1"/>
</dbReference>
<dbReference type="RefSeq" id="WP_086951813.1">
    <property type="nucleotide sequence ID" value="NZ_FWFD01000013.1"/>
</dbReference>
<dbReference type="InterPro" id="IPR032364">
    <property type="entry name" value="GramPos_pilinD1_N"/>
</dbReference>
<evidence type="ECO:0000313" key="9">
    <source>
        <dbReference type="Proteomes" id="UP000195918"/>
    </source>
</evidence>
<dbReference type="Pfam" id="PF16555">
    <property type="entry name" value="GramPos_pilinD1"/>
    <property type="match status" value="1"/>
</dbReference>
<dbReference type="InterPro" id="IPR019931">
    <property type="entry name" value="LPXTG_anchor"/>
</dbReference>
<dbReference type="Pfam" id="PF00746">
    <property type="entry name" value="Gram_pos_anchor"/>
    <property type="match status" value="1"/>
</dbReference>
<dbReference type="EMBL" id="FWFD01000013">
    <property type="protein sequence ID" value="SLM86185.1"/>
    <property type="molecule type" value="Genomic_DNA"/>
</dbReference>
<keyword evidence="4" id="KW-0572">Peptidoglycan-anchor</keyword>
<feature type="domain" description="Gram-positive cocci surface proteins LPxTG" evidence="6">
    <location>
        <begin position="188"/>
        <end position="222"/>
    </location>
</feature>
<gene>
    <name evidence="8" type="ORF">FM121_08855</name>
</gene>
<reference evidence="9" key="1">
    <citation type="submission" date="2017-02" db="EMBL/GenBank/DDBJ databases">
        <authorList>
            <person name="Dridi B."/>
        </authorList>
    </citation>
    <scope>NUCLEOTIDE SEQUENCE [LARGE SCALE GENOMIC DNA]</scope>
    <source>
        <strain evidence="9">bH819</strain>
    </source>
</reference>
<feature type="compositionally biased region" description="Basic and acidic residues" evidence="5">
    <location>
        <begin position="174"/>
        <end position="186"/>
    </location>
</feature>
<evidence type="ECO:0000259" key="6">
    <source>
        <dbReference type="Pfam" id="PF00746"/>
    </source>
</evidence>
<keyword evidence="1" id="KW-0134">Cell wall</keyword>
<keyword evidence="3" id="KW-0732">Signal</keyword>
<evidence type="ECO:0000256" key="2">
    <source>
        <dbReference type="ARBA" id="ARBA00022525"/>
    </source>
</evidence>
<evidence type="ECO:0008006" key="10">
    <source>
        <dbReference type="Google" id="ProtNLM"/>
    </source>
</evidence>
<name>A0A1X6WPG8_9ENTE</name>
<evidence type="ECO:0000256" key="1">
    <source>
        <dbReference type="ARBA" id="ARBA00022512"/>
    </source>
</evidence>
<feature type="region of interest" description="Disordered" evidence="5">
    <location>
        <begin position="174"/>
        <end position="194"/>
    </location>
</feature>
<sequence length="225" mass="26301">MKIKKRYFLLIILVLSFTIGFSNKKNSYAENNSSKIQFILHKSTSQEEKNEIQQKLDDISFEVYDVTLYVEKQNNKEKTMSRVMNMPKEQIQKEILSEAKFIREIRADEFAGETGVAELSLSNTFDGQSILFIEKGNRKIKYYQTMLVILPVENPVKANEYLSTIHLYPKKVNDEKEKLKEKDPPTLKKNHKNLPKTGEEKSVFVFLGFLLMSSSFYFKMKKQSN</sequence>
<organism evidence="8 9">
    <name type="scientific">Vagococcus fluvialis bH819</name>
    <dbReference type="NCBI Taxonomy" id="1255619"/>
    <lineage>
        <taxon>Bacteria</taxon>
        <taxon>Bacillati</taxon>
        <taxon>Bacillota</taxon>
        <taxon>Bacilli</taxon>
        <taxon>Lactobacillales</taxon>
        <taxon>Enterococcaceae</taxon>
        <taxon>Vagococcus</taxon>
    </lineage>
</organism>
<dbReference type="AlphaFoldDB" id="A0A1X6WPG8"/>
<feature type="domain" description="Gram-positive pilin subunit D1 N-terminal" evidence="7">
    <location>
        <begin position="51"/>
        <end position="170"/>
    </location>
</feature>
<keyword evidence="9" id="KW-1185">Reference proteome</keyword>
<dbReference type="NCBIfam" id="TIGR01167">
    <property type="entry name" value="LPXTG_anchor"/>
    <property type="match status" value="1"/>
</dbReference>
<protein>
    <recommendedName>
        <fullName evidence="10">Gram-positive cocci surface proteins LPxTG domain-containing protein</fullName>
    </recommendedName>
</protein>
<evidence type="ECO:0000256" key="5">
    <source>
        <dbReference type="SAM" id="MobiDB-lite"/>
    </source>
</evidence>
<accession>A0A1X6WPG8</accession>
<evidence type="ECO:0000259" key="7">
    <source>
        <dbReference type="Pfam" id="PF16555"/>
    </source>
</evidence>
<dbReference type="Proteomes" id="UP000195918">
    <property type="component" value="Unassembled WGS sequence"/>
</dbReference>
<dbReference type="InterPro" id="IPR013783">
    <property type="entry name" value="Ig-like_fold"/>
</dbReference>
<evidence type="ECO:0000256" key="4">
    <source>
        <dbReference type="ARBA" id="ARBA00023088"/>
    </source>
</evidence>
<keyword evidence="2" id="KW-0964">Secreted</keyword>